<organism evidence="2 3">
    <name type="scientific">Canna indica</name>
    <name type="common">Indian-shot</name>
    <dbReference type="NCBI Taxonomy" id="4628"/>
    <lineage>
        <taxon>Eukaryota</taxon>
        <taxon>Viridiplantae</taxon>
        <taxon>Streptophyta</taxon>
        <taxon>Embryophyta</taxon>
        <taxon>Tracheophyta</taxon>
        <taxon>Spermatophyta</taxon>
        <taxon>Magnoliopsida</taxon>
        <taxon>Liliopsida</taxon>
        <taxon>Zingiberales</taxon>
        <taxon>Cannaceae</taxon>
        <taxon>Canna</taxon>
    </lineage>
</organism>
<dbReference type="InterPro" id="IPR036249">
    <property type="entry name" value="Thioredoxin-like_sf"/>
</dbReference>
<evidence type="ECO:0000313" key="2">
    <source>
        <dbReference type="EMBL" id="WOK98384.1"/>
    </source>
</evidence>
<dbReference type="InterPro" id="IPR002109">
    <property type="entry name" value="Glutaredoxin"/>
</dbReference>
<dbReference type="SUPFAM" id="SSF52833">
    <property type="entry name" value="Thioredoxin-like"/>
    <property type="match status" value="1"/>
</dbReference>
<dbReference type="Gene3D" id="3.40.30.10">
    <property type="entry name" value="Glutaredoxin"/>
    <property type="match status" value="1"/>
</dbReference>
<dbReference type="AlphaFoldDB" id="A0AAQ3JZS2"/>
<proteinExistence type="predicted"/>
<sequence length="215" mass="24014">MEPFDRKLGDGSEEDLRLPSKRFRWTTTNDEIGLAEARIKEFQGKIDAKKNRGKANSAKVSPSPNVTLDSDGEVVLYFTSLRSIRKTFEECFAVRLILKGYGVCVDERDVSMDAGYKEELIRKLGSRHGSNVSLLRVFTDGEYLGRAEELRQLHDAGKLSELLECCQMASPQEGDDISGSCEACNDVRFVAYGRCSGSCKVYREVEEEDEGGKGF</sequence>
<reference evidence="2 3" key="1">
    <citation type="submission" date="2023-10" db="EMBL/GenBank/DDBJ databases">
        <title>Chromosome-scale genome assembly provides insights into flower coloration mechanisms of Canna indica.</title>
        <authorList>
            <person name="Li C."/>
        </authorList>
    </citation>
    <scope>NUCLEOTIDE SEQUENCE [LARGE SCALE GENOMIC DNA]</scope>
    <source>
        <tissue evidence="2">Flower</tissue>
    </source>
</reference>
<dbReference type="PANTHER" id="PTHR45669">
    <property type="entry name" value="GLUTAREDOXIN DOMAIN-CONTAINING CYSTEINE-RICH PROTEIN CG12206-RELATED"/>
    <property type="match status" value="1"/>
</dbReference>
<evidence type="ECO:0000313" key="3">
    <source>
        <dbReference type="Proteomes" id="UP001327560"/>
    </source>
</evidence>
<dbReference type="Pfam" id="PF00462">
    <property type="entry name" value="Glutaredoxin"/>
    <property type="match status" value="1"/>
</dbReference>
<dbReference type="Proteomes" id="UP001327560">
    <property type="component" value="Chromosome 2"/>
</dbReference>
<protein>
    <recommendedName>
        <fullName evidence="1">Glutaredoxin domain-containing protein</fullName>
    </recommendedName>
</protein>
<dbReference type="EMBL" id="CP136891">
    <property type="protein sequence ID" value="WOK98384.1"/>
    <property type="molecule type" value="Genomic_DNA"/>
</dbReference>
<gene>
    <name evidence="2" type="ORF">Cni_G07095</name>
</gene>
<name>A0AAQ3JZS2_9LILI</name>
<evidence type="ECO:0000259" key="1">
    <source>
        <dbReference type="Pfam" id="PF00462"/>
    </source>
</evidence>
<accession>A0AAQ3JZS2</accession>
<feature type="domain" description="Glutaredoxin" evidence="1">
    <location>
        <begin position="75"/>
        <end position="127"/>
    </location>
</feature>
<keyword evidence="3" id="KW-1185">Reference proteome</keyword>
<dbReference type="PROSITE" id="PS51354">
    <property type="entry name" value="GLUTAREDOXIN_2"/>
    <property type="match status" value="1"/>
</dbReference>
<dbReference type="PANTHER" id="PTHR45669:SF30">
    <property type="entry name" value="OS04G0641300 PROTEIN"/>
    <property type="match status" value="1"/>
</dbReference>
<dbReference type="Pfam" id="PF23733">
    <property type="entry name" value="GRXCR1-2_C"/>
    <property type="match status" value="1"/>
</dbReference>